<dbReference type="STRING" id="1007676.ABM34_12200"/>
<dbReference type="EMBL" id="CP012034">
    <property type="protein sequence ID" value="AKP68220.1"/>
    <property type="molecule type" value="Genomic_DNA"/>
</dbReference>
<comment type="catalytic activity">
    <reaction evidence="7">
        <text>L-cysteinyl-[prolipoprotein] + a 1,2-diacyl-sn-glycero-3-phospho-(1'-sn-glycerol) = an S-1,2-diacyl-sn-glyceryl-L-cysteinyl-[prolipoprotein] + sn-glycerol 1-phosphate + H(+)</text>
        <dbReference type="Rhea" id="RHEA:56712"/>
        <dbReference type="Rhea" id="RHEA-COMP:14679"/>
        <dbReference type="Rhea" id="RHEA-COMP:14680"/>
        <dbReference type="ChEBI" id="CHEBI:15378"/>
        <dbReference type="ChEBI" id="CHEBI:29950"/>
        <dbReference type="ChEBI" id="CHEBI:57685"/>
        <dbReference type="ChEBI" id="CHEBI:64716"/>
        <dbReference type="ChEBI" id="CHEBI:140658"/>
        <dbReference type="EC" id="2.5.1.145"/>
    </reaction>
</comment>
<comment type="pathway">
    <text evidence="7">Protein modification; lipoprotein biosynthesis (diacylglyceryl transfer).</text>
</comment>
<dbReference type="InterPro" id="IPR001640">
    <property type="entry name" value="Lgt"/>
</dbReference>
<keyword evidence="9" id="KW-1185">Reference proteome</keyword>
<feature type="transmembrane region" description="Helical" evidence="7">
    <location>
        <begin position="50"/>
        <end position="72"/>
    </location>
</feature>
<comment type="function">
    <text evidence="7">Catalyzes the transfer of the diacylglyceryl group from phosphatidylglycerol to the sulfhydryl group of the N-terminal cysteine of a prolipoprotein, the first step in the formation of mature lipoproteins.</text>
</comment>
<evidence type="ECO:0000313" key="9">
    <source>
        <dbReference type="Proteomes" id="UP000036106"/>
    </source>
</evidence>
<feature type="transmembrane region" description="Helical" evidence="7">
    <location>
        <begin position="92"/>
        <end position="110"/>
    </location>
</feature>
<feature type="transmembrane region" description="Helical" evidence="7">
    <location>
        <begin position="117"/>
        <end position="136"/>
    </location>
</feature>
<dbReference type="GO" id="GO:0042158">
    <property type="term" value="P:lipoprotein biosynthetic process"/>
    <property type="evidence" value="ECO:0007669"/>
    <property type="project" value="UniProtKB-UniRule"/>
</dbReference>
<evidence type="ECO:0000256" key="6">
    <source>
        <dbReference type="ARBA" id="ARBA00023136"/>
    </source>
</evidence>
<keyword evidence="2 7" id="KW-1003">Cell membrane</keyword>
<organism evidence="8 9">
    <name type="scientific">Companilactobacillus ginsenosidimutans</name>
    <dbReference type="NCBI Taxonomy" id="1007676"/>
    <lineage>
        <taxon>Bacteria</taxon>
        <taxon>Bacillati</taxon>
        <taxon>Bacillota</taxon>
        <taxon>Bacilli</taxon>
        <taxon>Lactobacillales</taxon>
        <taxon>Lactobacillaceae</taxon>
        <taxon>Companilactobacillus</taxon>
    </lineage>
</organism>
<dbReference type="KEGG" id="lgn:ABM34_12200"/>
<dbReference type="PANTHER" id="PTHR30589:SF0">
    <property type="entry name" value="PHOSPHATIDYLGLYCEROL--PROLIPOPROTEIN DIACYLGLYCERYL TRANSFERASE"/>
    <property type="match status" value="1"/>
</dbReference>
<feature type="transmembrane region" description="Helical" evidence="7">
    <location>
        <begin position="238"/>
        <end position="256"/>
    </location>
</feature>
<evidence type="ECO:0000256" key="2">
    <source>
        <dbReference type="ARBA" id="ARBA00022475"/>
    </source>
</evidence>
<keyword evidence="5 7" id="KW-1133">Transmembrane helix</keyword>
<feature type="transmembrane region" description="Helical" evidence="7">
    <location>
        <begin position="177"/>
        <end position="194"/>
    </location>
</feature>
<dbReference type="HAMAP" id="MF_01147">
    <property type="entry name" value="Lgt"/>
    <property type="match status" value="1"/>
</dbReference>
<dbReference type="PATRIC" id="fig|1007676.4.peg.2469"/>
<feature type="binding site" evidence="7">
    <location>
        <position position="135"/>
    </location>
    <ligand>
        <name>a 1,2-diacyl-sn-glycero-3-phospho-(1'-sn-glycerol)</name>
        <dbReference type="ChEBI" id="CHEBI:64716"/>
    </ligand>
</feature>
<dbReference type="RefSeq" id="WP_048706101.1">
    <property type="nucleotide sequence ID" value="NZ_CP012034.1"/>
</dbReference>
<comment type="similarity">
    <text evidence="1 7">Belongs to the Lgt family.</text>
</comment>
<reference evidence="9" key="1">
    <citation type="submission" date="2015-07" db="EMBL/GenBank/DDBJ databases">
        <title>Lactobacillus ginsenosidimutans/EMML 3141/ whole genome sequencing.</title>
        <authorList>
            <person name="Kim M.K."/>
            <person name="Im W.-T."/>
            <person name="Srinivasan S."/>
            <person name="Lee J.-J."/>
        </authorList>
    </citation>
    <scope>NUCLEOTIDE SEQUENCE [LARGE SCALE GENOMIC DNA]</scope>
    <source>
        <strain evidence="9">EMML 3041</strain>
    </source>
</reference>
<keyword evidence="8" id="KW-0449">Lipoprotein</keyword>
<dbReference type="AlphaFoldDB" id="A0A0H4R369"/>
<sequence length="279" mass="31505">MNLLALNPIAFNIGSLEIHWYGIIIALGALVGVIMAMREATRRGVNSDNILDLVLIGVPVGLICARIYYVVFELPFYIANPGEIIKIWHGGIAIYGGLIGGFIVLVVLCLRRKISIWLMLDIAAPSVMLGQIVGRWGNFMNQEAFGAKTSLDFLQSLHLPHFIVEQMFINGAYRQPTFLYESAANVIGLILILVFRHRKHFYKLGEVALSYLVWYPVVRFFVEGMRTDSLYIMPGVRVSQILSLILLIFAIGALIYRRKKMDLPWYTDLTEQNNGLNKN</sequence>
<comment type="subcellular location">
    <subcellularLocation>
        <location evidence="7">Cell membrane</location>
        <topology evidence="7">Multi-pass membrane protein</topology>
    </subcellularLocation>
</comment>
<protein>
    <recommendedName>
        <fullName evidence="7">Phosphatidylglycerol--prolipoprotein diacylglyceryl transferase</fullName>
        <ecNumber evidence="7">2.5.1.145</ecNumber>
    </recommendedName>
</protein>
<dbReference type="GO" id="GO:0005886">
    <property type="term" value="C:plasma membrane"/>
    <property type="evidence" value="ECO:0007669"/>
    <property type="project" value="UniProtKB-SubCell"/>
</dbReference>
<keyword evidence="3 7" id="KW-0808">Transferase</keyword>
<dbReference type="PROSITE" id="PS01311">
    <property type="entry name" value="LGT"/>
    <property type="match status" value="1"/>
</dbReference>
<feature type="transmembrane region" description="Helical" evidence="7">
    <location>
        <begin position="201"/>
        <end position="218"/>
    </location>
</feature>
<evidence type="ECO:0000313" key="8">
    <source>
        <dbReference type="EMBL" id="AKP68220.1"/>
    </source>
</evidence>
<evidence type="ECO:0000256" key="5">
    <source>
        <dbReference type="ARBA" id="ARBA00022989"/>
    </source>
</evidence>
<dbReference type="Proteomes" id="UP000036106">
    <property type="component" value="Chromosome"/>
</dbReference>
<feature type="transmembrane region" description="Helical" evidence="7">
    <location>
        <begin position="20"/>
        <end position="38"/>
    </location>
</feature>
<dbReference type="PANTHER" id="PTHR30589">
    <property type="entry name" value="PROLIPOPROTEIN DIACYLGLYCERYL TRANSFERASE"/>
    <property type="match status" value="1"/>
</dbReference>
<keyword evidence="4 7" id="KW-0812">Transmembrane</keyword>
<dbReference type="OrthoDB" id="871140at2"/>
<evidence type="ECO:0000256" key="3">
    <source>
        <dbReference type="ARBA" id="ARBA00022679"/>
    </source>
</evidence>
<accession>A0A0H4R369</accession>
<dbReference type="UniPathway" id="UPA00664"/>
<dbReference type="GO" id="GO:0008961">
    <property type="term" value="F:phosphatidylglycerol-prolipoprotein diacylglyceryl transferase activity"/>
    <property type="evidence" value="ECO:0007669"/>
    <property type="project" value="UniProtKB-UniRule"/>
</dbReference>
<keyword evidence="8" id="KW-0328">Glycosyltransferase</keyword>
<dbReference type="NCBIfam" id="TIGR00544">
    <property type="entry name" value="lgt"/>
    <property type="match status" value="1"/>
</dbReference>
<proteinExistence type="inferred from homology"/>
<gene>
    <name evidence="7" type="primary">lgt</name>
    <name evidence="8" type="ORF">ABM34_12200</name>
</gene>
<evidence type="ECO:0000256" key="4">
    <source>
        <dbReference type="ARBA" id="ARBA00022692"/>
    </source>
</evidence>
<evidence type="ECO:0000256" key="7">
    <source>
        <dbReference type="HAMAP-Rule" id="MF_01147"/>
    </source>
</evidence>
<evidence type="ECO:0000256" key="1">
    <source>
        <dbReference type="ARBA" id="ARBA00007150"/>
    </source>
</evidence>
<dbReference type="EC" id="2.5.1.145" evidence="7"/>
<name>A0A0H4R369_9LACO</name>
<keyword evidence="6 7" id="KW-0472">Membrane</keyword>
<dbReference type="Pfam" id="PF01790">
    <property type="entry name" value="LGT"/>
    <property type="match status" value="1"/>
</dbReference>